<dbReference type="GO" id="GO:0016020">
    <property type="term" value="C:membrane"/>
    <property type="evidence" value="ECO:0007669"/>
    <property type="project" value="InterPro"/>
</dbReference>
<evidence type="ECO:0000313" key="10">
    <source>
        <dbReference type="EMBL" id="KAK7291641.1"/>
    </source>
</evidence>
<evidence type="ECO:0000256" key="8">
    <source>
        <dbReference type="ARBA" id="ARBA00023136"/>
    </source>
</evidence>
<gene>
    <name evidence="10" type="ORF">RIF29_06948</name>
</gene>
<keyword evidence="4 9" id="KW-0762">Sugar transport</keyword>
<evidence type="ECO:0000256" key="7">
    <source>
        <dbReference type="ARBA" id="ARBA00022989"/>
    </source>
</evidence>
<comment type="subcellular location">
    <subcellularLocation>
        <location evidence="1">Endomembrane system</location>
        <topology evidence="1">Multi-pass membrane protein</topology>
    </subcellularLocation>
</comment>
<comment type="function">
    <text evidence="9">Mediates both low-affinity uptake and efflux of sugar across the membrane.</text>
</comment>
<keyword evidence="7 9" id="KW-1133">Transmembrane helix</keyword>
<name>A0AAN9J4T7_CROPI</name>
<dbReference type="FunFam" id="1.20.1280.290:FF:000002">
    <property type="entry name" value="Bidirectional sugar transporter SWEET"/>
    <property type="match status" value="1"/>
</dbReference>
<reference evidence="10 11" key="1">
    <citation type="submission" date="2024-01" db="EMBL/GenBank/DDBJ databases">
        <title>The genomes of 5 underutilized Papilionoideae crops provide insights into root nodulation and disease resistanc.</title>
        <authorList>
            <person name="Yuan L."/>
        </authorList>
    </citation>
    <scope>NUCLEOTIDE SEQUENCE [LARGE SCALE GENOMIC DNA]</scope>
    <source>
        <strain evidence="10">ZHUSHIDOU_FW_LH</strain>
        <tissue evidence="10">Leaf</tissue>
    </source>
</reference>
<dbReference type="GO" id="GO:0051119">
    <property type="term" value="F:sugar transmembrane transporter activity"/>
    <property type="evidence" value="ECO:0007669"/>
    <property type="project" value="InterPro"/>
</dbReference>
<dbReference type="InterPro" id="IPR047664">
    <property type="entry name" value="SWEET"/>
</dbReference>
<feature type="transmembrane region" description="Helical" evidence="9">
    <location>
        <begin position="29"/>
        <end position="53"/>
    </location>
</feature>
<dbReference type="InterPro" id="IPR004316">
    <property type="entry name" value="SWEET_rpt"/>
</dbReference>
<proteinExistence type="inferred from homology"/>
<dbReference type="GO" id="GO:0012505">
    <property type="term" value="C:endomembrane system"/>
    <property type="evidence" value="ECO:0007669"/>
    <property type="project" value="UniProtKB-SubCell"/>
</dbReference>
<dbReference type="PANTHER" id="PTHR10791:SF159">
    <property type="entry name" value="BIDIRECTIONAL SUGAR TRANSPORTER SWEET5"/>
    <property type="match status" value="1"/>
</dbReference>
<feature type="transmembrane region" description="Helical" evidence="9">
    <location>
        <begin position="90"/>
        <end position="112"/>
    </location>
</feature>
<evidence type="ECO:0000256" key="9">
    <source>
        <dbReference type="RuleBase" id="RU910715"/>
    </source>
</evidence>
<evidence type="ECO:0000256" key="2">
    <source>
        <dbReference type="ARBA" id="ARBA00007809"/>
    </source>
</evidence>
<feature type="transmembrane region" description="Helical" evidence="9">
    <location>
        <begin position="121"/>
        <end position="143"/>
    </location>
</feature>
<keyword evidence="3 9" id="KW-0813">Transport</keyword>
<dbReference type="AlphaFoldDB" id="A0AAN9J4T7"/>
<feature type="transmembrane region" description="Helical" evidence="9">
    <location>
        <begin position="183"/>
        <end position="205"/>
    </location>
</feature>
<keyword evidence="5 9" id="KW-0812">Transmembrane</keyword>
<comment type="similarity">
    <text evidence="2 9">Belongs to the SWEET sugar transporter family.</text>
</comment>
<sequence>MVPYKEKLRVAMTQITTAAMVSTDTVRTIIGIIGNVISFGLFISPAPTFIQIIKAKSVLDFKPDPYLTTILNCAVWTFYGLPIVSKHNVLVLTINAIGLVMESIYTLIFFIYSTWAKRRKIILILLGEIIFVFLLIFCVLYFVDTISRRKTIVGVICIIFNVAMYCSPLTVMRQVIRTKSVKYMPFLLSLANFCNGLIWVIYALLKWDPFIVIPNGLGTIAAIAQLVLYAIYYRTTDWNQETPSRSSIEMTARSSV</sequence>
<evidence type="ECO:0000313" key="11">
    <source>
        <dbReference type="Proteomes" id="UP001372338"/>
    </source>
</evidence>
<evidence type="ECO:0000256" key="3">
    <source>
        <dbReference type="ARBA" id="ARBA00022448"/>
    </source>
</evidence>
<dbReference type="PANTHER" id="PTHR10791">
    <property type="entry name" value="RAG1-ACTIVATING PROTEIN 1"/>
    <property type="match status" value="1"/>
</dbReference>
<evidence type="ECO:0000256" key="4">
    <source>
        <dbReference type="ARBA" id="ARBA00022597"/>
    </source>
</evidence>
<feature type="transmembrane region" description="Helical" evidence="9">
    <location>
        <begin position="211"/>
        <end position="232"/>
    </location>
</feature>
<dbReference type="GO" id="GO:0051260">
    <property type="term" value="P:protein homooligomerization"/>
    <property type="evidence" value="ECO:0007669"/>
    <property type="project" value="UniProtKB-ARBA"/>
</dbReference>
<feature type="transmembrane region" description="Helical" evidence="9">
    <location>
        <begin position="65"/>
        <end position="84"/>
    </location>
</feature>
<keyword evidence="8 9" id="KW-0472">Membrane</keyword>
<dbReference type="EMBL" id="JAYWIO010000001">
    <property type="protein sequence ID" value="KAK7291641.1"/>
    <property type="molecule type" value="Genomic_DNA"/>
</dbReference>
<evidence type="ECO:0000256" key="6">
    <source>
        <dbReference type="ARBA" id="ARBA00022737"/>
    </source>
</evidence>
<evidence type="ECO:0000256" key="1">
    <source>
        <dbReference type="ARBA" id="ARBA00004127"/>
    </source>
</evidence>
<dbReference type="Proteomes" id="UP001372338">
    <property type="component" value="Unassembled WGS sequence"/>
</dbReference>
<evidence type="ECO:0000256" key="5">
    <source>
        <dbReference type="ARBA" id="ARBA00022692"/>
    </source>
</evidence>
<dbReference type="Gene3D" id="1.20.1280.290">
    <property type="match status" value="2"/>
</dbReference>
<keyword evidence="11" id="KW-1185">Reference proteome</keyword>
<dbReference type="Pfam" id="PF03083">
    <property type="entry name" value="MtN3_slv"/>
    <property type="match status" value="2"/>
</dbReference>
<accession>A0AAN9J4T7</accession>
<protein>
    <recommendedName>
        <fullName evidence="9">Bidirectional sugar transporter SWEET</fullName>
    </recommendedName>
</protein>
<comment type="caution">
    <text evidence="10">The sequence shown here is derived from an EMBL/GenBank/DDBJ whole genome shotgun (WGS) entry which is preliminary data.</text>
</comment>
<keyword evidence="6" id="KW-0677">Repeat</keyword>
<dbReference type="FunFam" id="1.20.1280.290:FF:000001">
    <property type="entry name" value="Bidirectional sugar transporter SWEET"/>
    <property type="match status" value="1"/>
</dbReference>
<organism evidence="10 11">
    <name type="scientific">Crotalaria pallida</name>
    <name type="common">Smooth rattlebox</name>
    <name type="synonym">Crotalaria striata</name>
    <dbReference type="NCBI Taxonomy" id="3830"/>
    <lineage>
        <taxon>Eukaryota</taxon>
        <taxon>Viridiplantae</taxon>
        <taxon>Streptophyta</taxon>
        <taxon>Embryophyta</taxon>
        <taxon>Tracheophyta</taxon>
        <taxon>Spermatophyta</taxon>
        <taxon>Magnoliopsida</taxon>
        <taxon>eudicotyledons</taxon>
        <taxon>Gunneridae</taxon>
        <taxon>Pentapetalae</taxon>
        <taxon>rosids</taxon>
        <taxon>fabids</taxon>
        <taxon>Fabales</taxon>
        <taxon>Fabaceae</taxon>
        <taxon>Papilionoideae</taxon>
        <taxon>50 kb inversion clade</taxon>
        <taxon>genistoids sensu lato</taxon>
        <taxon>core genistoids</taxon>
        <taxon>Crotalarieae</taxon>
        <taxon>Crotalaria</taxon>
    </lineage>
</organism>
<comment type="caution">
    <text evidence="9">Lacks conserved residue(s) required for the propagation of feature annotation.</text>
</comment>